<evidence type="ECO:0000259" key="4">
    <source>
        <dbReference type="PROSITE" id="PS50234"/>
    </source>
</evidence>
<feature type="chain" id="PRO_5013136140" description="VWFA domain-containing protein" evidence="3">
    <location>
        <begin position="23"/>
        <end position="605"/>
    </location>
</feature>
<keyword evidence="6" id="KW-1185">Reference proteome</keyword>
<evidence type="ECO:0000256" key="3">
    <source>
        <dbReference type="SAM" id="SignalP"/>
    </source>
</evidence>
<dbReference type="RefSeq" id="WP_075368915.1">
    <property type="nucleotide sequence ID" value="NZ_MSDQ01000019.1"/>
</dbReference>
<evidence type="ECO:0000313" key="5">
    <source>
        <dbReference type="EMBL" id="OLO11740.1"/>
    </source>
</evidence>
<dbReference type="Proteomes" id="UP000186806">
    <property type="component" value="Unassembled WGS sequence"/>
</dbReference>
<dbReference type="PROSITE" id="PS50234">
    <property type="entry name" value="VWFA"/>
    <property type="match status" value="1"/>
</dbReference>
<dbReference type="SUPFAM" id="SSF53300">
    <property type="entry name" value="vWA-like"/>
    <property type="match status" value="1"/>
</dbReference>
<reference evidence="5 6" key="1">
    <citation type="submission" date="2016-12" db="EMBL/GenBank/DDBJ databases">
        <title>Draft genome sequences of strains Salinicola socius SMB35, Salinicola sp. MH3R3-1 and Chromohalobacter sp. SMB17 from the Verkhnekamsk potash mining region of Russia.</title>
        <authorList>
            <person name="Mavrodi D.V."/>
            <person name="Olsson B.E."/>
            <person name="Korsakova E.S."/>
            <person name="Pyankova A."/>
            <person name="Mavrodi O.V."/>
            <person name="Plotnikova E.G."/>
        </authorList>
    </citation>
    <scope>NUCLEOTIDE SEQUENCE [LARGE SCALE GENOMIC DNA]</scope>
    <source>
        <strain evidence="5 6">SMB17</strain>
    </source>
</reference>
<name>A0A1Q8TDI3_9GAMM</name>
<dbReference type="Pfam" id="PF13768">
    <property type="entry name" value="VWA_3"/>
    <property type="match status" value="1"/>
</dbReference>
<dbReference type="Gene3D" id="3.40.50.410">
    <property type="entry name" value="von Willebrand factor, type A domain"/>
    <property type="match status" value="1"/>
</dbReference>
<proteinExistence type="predicted"/>
<dbReference type="EMBL" id="MSDQ01000019">
    <property type="protein sequence ID" value="OLO11740.1"/>
    <property type="molecule type" value="Genomic_DNA"/>
</dbReference>
<dbReference type="InterPro" id="IPR036465">
    <property type="entry name" value="vWFA_dom_sf"/>
</dbReference>
<dbReference type="AlphaFoldDB" id="A0A1Q8TDI3"/>
<dbReference type="InterPro" id="IPR002035">
    <property type="entry name" value="VWF_A"/>
</dbReference>
<feature type="signal peptide" evidence="3">
    <location>
        <begin position="1"/>
        <end position="22"/>
    </location>
</feature>
<sequence length="605" mass="66405">MRALFALLLLCVGVGLSPLGWAQDSAVSQTPDVRMIFDVSGSMKANDPGNLRASALQLAATLLPSQARGSVWTFGSQVRNPLPDGKVDAQWRRRARSLASQLVDYQQFTDIEGVLRDATDAPGGKRHVVLLTDGMVDLPGSGEEKRTRDTASRETLLTSLAPELASRDVVVHTIALSHNVDRELLERISQATGGLAAVAETPEALLRAFLDVLERIVPSDQLPLEKGRFDVDDEVEGFNALLFHDEDAPEIALVGPDGERYTRDDHPDDMLWQSNPRYDLIRVPEPQVGEWHIEGPVGRDSRVSIESPLQLRSDTLPPTLYLGFDVPIDAWLAREGEVLKGDTLPDDVRLRGALRGLDDETLASTSLQAGDDGHFTGTLAAPEEAGNARLVLNADSDSWQRERVQGVNVVTPVTATLNDDATQVTLEAQHPRLNVDNTQISASLLGETLDVVPDGERTWQVALPEIDPEQSVPLDLDVSVTLDDRTWSIALPALRLNPEARIGVSGADFDSDGPRAEALPDDDTAATQEEESDAREEGNLTALAGALWNKAGDEWQALRPHVEPYAKRPATWAVFAALLLALVLMWRLRRRSRRRHHRRRHEPQV</sequence>
<feature type="domain" description="VWFA" evidence="4">
    <location>
        <begin position="32"/>
        <end position="213"/>
    </location>
</feature>
<feature type="region of interest" description="Disordered" evidence="1">
    <location>
        <begin position="505"/>
        <end position="538"/>
    </location>
</feature>
<gene>
    <name evidence="5" type="ORF">BTW10_07770</name>
</gene>
<dbReference type="STRING" id="223900.GCA_000821045_02527"/>
<dbReference type="CDD" id="cd00198">
    <property type="entry name" value="vWFA"/>
    <property type="match status" value="1"/>
</dbReference>
<feature type="transmembrane region" description="Helical" evidence="2">
    <location>
        <begin position="570"/>
        <end position="588"/>
    </location>
</feature>
<feature type="compositionally biased region" description="Acidic residues" evidence="1">
    <location>
        <begin position="519"/>
        <end position="534"/>
    </location>
</feature>
<organism evidence="5 6">
    <name type="scientific">Chromohalobacter japonicus</name>
    <dbReference type="NCBI Taxonomy" id="223900"/>
    <lineage>
        <taxon>Bacteria</taxon>
        <taxon>Pseudomonadati</taxon>
        <taxon>Pseudomonadota</taxon>
        <taxon>Gammaproteobacteria</taxon>
        <taxon>Oceanospirillales</taxon>
        <taxon>Halomonadaceae</taxon>
        <taxon>Chromohalobacter</taxon>
    </lineage>
</organism>
<evidence type="ECO:0000313" key="6">
    <source>
        <dbReference type="Proteomes" id="UP000186806"/>
    </source>
</evidence>
<comment type="caution">
    <text evidence="5">The sequence shown here is derived from an EMBL/GenBank/DDBJ whole genome shotgun (WGS) entry which is preliminary data.</text>
</comment>
<evidence type="ECO:0000256" key="2">
    <source>
        <dbReference type="SAM" id="Phobius"/>
    </source>
</evidence>
<keyword evidence="2" id="KW-1133">Transmembrane helix</keyword>
<accession>A0A1Q8TDI3</accession>
<dbReference type="SMART" id="SM00327">
    <property type="entry name" value="VWA"/>
    <property type="match status" value="1"/>
</dbReference>
<keyword evidence="3" id="KW-0732">Signal</keyword>
<keyword evidence="2" id="KW-0472">Membrane</keyword>
<protein>
    <recommendedName>
        <fullName evidence="4">VWFA domain-containing protein</fullName>
    </recommendedName>
</protein>
<keyword evidence="2" id="KW-0812">Transmembrane</keyword>
<evidence type="ECO:0000256" key="1">
    <source>
        <dbReference type="SAM" id="MobiDB-lite"/>
    </source>
</evidence>